<reference evidence="9" key="1">
    <citation type="journal article" date="2019" name="Int. J. Syst. Evol. Microbiol.">
        <title>The Global Catalogue of Microorganisms (GCM) 10K type strain sequencing project: providing services to taxonomists for standard genome sequencing and annotation.</title>
        <authorList>
            <consortium name="The Broad Institute Genomics Platform"/>
            <consortium name="The Broad Institute Genome Sequencing Center for Infectious Disease"/>
            <person name="Wu L."/>
            <person name="Ma J."/>
        </authorList>
    </citation>
    <scope>NUCLEOTIDE SEQUENCE [LARGE SCALE GENOMIC DNA]</scope>
    <source>
        <strain evidence="9">CCM 8980</strain>
    </source>
</reference>
<dbReference type="InterPro" id="IPR036390">
    <property type="entry name" value="WH_DNA-bd_sf"/>
</dbReference>
<evidence type="ECO:0000256" key="5">
    <source>
        <dbReference type="ARBA" id="ARBA00023163"/>
    </source>
</evidence>
<dbReference type="InterPro" id="IPR036388">
    <property type="entry name" value="WH-like_DNA-bd_sf"/>
</dbReference>
<evidence type="ECO:0000313" key="8">
    <source>
        <dbReference type="EMBL" id="MFD1430366.1"/>
    </source>
</evidence>
<dbReference type="PROSITE" id="PS00894">
    <property type="entry name" value="HTH_DEOR_1"/>
    <property type="match status" value="1"/>
</dbReference>
<evidence type="ECO:0000259" key="7">
    <source>
        <dbReference type="PROSITE" id="PS51000"/>
    </source>
</evidence>
<dbReference type="SUPFAM" id="SSF46785">
    <property type="entry name" value="Winged helix' DNA-binding domain"/>
    <property type="match status" value="1"/>
</dbReference>
<gene>
    <name evidence="8" type="ORF">ACFQ4P_08905</name>
</gene>
<dbReference type="Gene3D" id="3.40.50.1360">
    <property type="match status" value="1"/>
</dbReference>
<dbReference type="PANTHER" id="PTHR30363:SF4">
    <property type="entry name" value="GLYCEROL-3-PHOSPHATE REGULON REPRESSOR"/>
    <property type="match status" value="1"/>
</dbReference>
<dbReference type="PROSITE" id="PS51000">
    <property type="entry name" value="HTH_DEOR_2"/>
    <property type="match status" value="1"/>
</dbReference>
<evidence type="ECO:0000256" key="1">
    <source>
        <dbReference type="ARBA" id="ARBA00021390"/>
    </source>
</evidence>
<dbReference type="RefSeq" id="WP_203626678.1">
    <property type="nucleotide sequence ID" value="NZ_BOLQ01000007.1"/>
</dbReference>
<dbReference type="SMART" id="SM01134">
    <property type="entry name" value="DeoRC"/>
    <property type="match status" value="1"/>
</dbReference>
<keyword evidence="5" id="KW-0804">Transcription</keyword>
<dbReference type="InterPro" id="IPR050313">
    <property type="entry name" value="Carb_Metab_HTH_regulators"/>
</dbReference>
<evidence type="ECO:0000256" key="3">
    <source>
        <dbReference type="ARBA" id="ARBA00023015"/>
    </source>
</evidence>
<dbReference type="SUPFAM" id="SSF100950">
    <property type="entry name" value="NagB/RpiA/CoA transferase-like"/>
    <property type="match status" value="1"/>
</dbReference>
<keyword evidence="3" id="KW-0805">Transcription regulation</keyword>
<dbReference type="SMART" id="SM00420">
    <property type="entry name" value="HTH_DEOR"/>
    <property type="match status" value="1"/>
</dbReference>
<dbReference type="Pfam" id="PF00455">
    <property type="entry name" value="DeoRC"/>
    <property type="match status" value="1"/>
</dbReference>
<keyword evidence="2" id="KW-0678">Repressor</keyword>
<protein>
    <recommendedName>
        <fullName evidence="1">Lactose phosphotransferase system repressor</fullName>
    </recommendedName>
</protein>
<comment type="function">
    <text evidence="6">Repressor of the lactose catabolism operon. Galactose-6-phosphate is the inducer.</text>
</comment>
<keyword evidence="4 8" id="KW-0238">DNA-binding</keyword>
<proteinExistence type="predicted"/>
<dbReference type="EMBL" id="JBHTOC010000012">
    <property type="protein sequence ID" value="MFD1430366.1"/>
    <property type="molecule type" value="Genomic_DNA"/>
</dbReference>
<evidence type="ECO:0000256" key="6">
    <source>
        <dbReference type="ARBA" id="ARBA00024937"/>
    </source>
</evidence>
<dbReference type="InterPro" id="IPR018356">
    <property type="entry name" value="Tscrpt_reg_HTH_DeoR_CS"/>
</dbReference>
<evidence type="ECO:0000256" key="4">
    <source>
        <dbReference type="ARBA" id="ARBA00023125"/>
    </source>
</evidence>
<dbReference type="InterPro" id="IPR001034">
    <property type="entry name" value="DeoR_HTH"/>
</dbReference>
<sequence>MLRNERLKQIMALLERRKLMSINDIHKTLFVSTSTLRRDLTILEQMGLVIHRYGQIEYVTSNTQEQSYLFREQNNEQEKKQIAEIASTFLADNMAIFMDSSTTVSFLAPYLRNLRNMVVITNGLRLAVALDEMPAVKTFVTGGQLRAGTGALLGTGAEAYLNQFQTDLAFISCSGVTAETVFMASTSQSGVKQQMLALSKQAVLLADHTKVGVDGYYRLIPVAQLTAVITDREPAPEILTAWNQTPAEVLFPE</sequence>
<dbReference type="PANTHER" id="PTHR30363">
    <property type="entry name" value="HTH-TYPE TRANSCRIPTIONAL REGULATOR SRLR-RELATED"/>
    <property type="match status" value="1"/>
</dbReference>
<feature type="domain" description="HTH deoR-type" evidence="7">
    <location>
        <begin position="3"/>
        <end position="58"/>
    </location>
</feature>
<dbReference type="GO" id="GO:0003677">
    <property type="term" value="F:DNA binding"/>
    <property type="evidence" value="ECO:0007669"/>
    <property type="project" value="UniProtKB-KW"/>
</dbReference>
<comment type="caution">
    <text evidence="8">The sequence shown here is derived from an EMBL/GenBank/DDBJ whole genome shotgun (WGS) entry which is preliminary data.</text>
</comment>
<name>A0ABW4CLA3_9LACO</name>
<dbReference type="Gene3D" id="1.10.10.10">
    <property type="entry name" value="Winged helix-like DNA-binding domain superfamily/Winged helix DNA-binding domain"/>
    <property type="match status" value="1"/>
</dbReference>
<dbReference type="Pfam" id="PF08220">
    <property type="entry name" value="HTH_DeoR"/>
    <property type="match status" value="1"/>
</dbReference>
<evidence type="ECO:0000313" key="9">
    <source>
        <dbReference type="Proteomes" id="UP001597196"/>
    </source>
</evidence>
<keyword evidence="9" id="KW-1185">Reference proteome</keyword>
<dbReference type="InterPro" id="IPR014036">
    <property type="entry name" value="DeoR-like_C"/>
</dbReference>
<evidence type="ECO:0000256" key="2">
    <source>
        <dbReference type="ARBA" id="ARBA00022491"/>
    </source>
</evidence>
<dbReference type="InterPro" id="IPR037171">
    <property type="entry name" value="NagB/RpiA_transferase-like"/>
</dbReference>
<dbReference type="Proteomes" id="UP001597196">
    <property type="component" value="Unassembled WGS sequence"/>
</dbReference>
<organism evidence="8 9">
    <name type="scientific">Lacticaseibacillus mingshuiensis</name>
    <dbReference type="NCBI Taxonomy" id="2799574"/>
    <lineage>
        <taxon>Bacteria</taxon>
        <taxon>Bacillati</taxon>
        <taxon>Bacillota</taxon>
        <taxon>Bacilli</taxon>
        <taxon>Lactobacillales</taxon>
        <taxon>Lactobacillaceae</taxon>
        <taxon>Lacticaseibacillus</taxon>
    </lineage>
</organism>
<accession>A0ABW4CLA3</accession>